<proteinExistence type="predicted"/>
<geneLocation type="plasmid" evidence="1">
    <name>p17-15-vir-like</name>
</geneLocation>
<accession>A0A8B0SVN1</accession>
<dbReference type="AlphaFoldDB" id="A0A8B0SVN1"/>
<sequence>MRRDRVGLEQIATTIFFSTSRSSASSVHPTGSVSIEANRAPVSASTSSGFIVIFQFGGSELGCSIVKPVDELSGYG</sequence>
<name>A0A8B0SVN1_KLEPN</name>
<evidence type="ECO:0000313" key="1">
    <source>
        <dbReference type="EMBL" id="QTX13777.1"/>
    </source>
</evidence>
<organism evidence="1">
    <name type="scientific">Klebsiella pneumoniae</name>
    <dbReference type="NCBI Taxonomy" id="573"/>
    <lineage>
        <taxon>Bacteria</taxon>
        <taxon>Pseudomonadati</taxon>
        <taxon>Pseudomonadota</taxon>
        <taxon>Gammaproteobacteria</taxon>
        <taxon>Enterobacterales</taxon>
        <taxon>Enterobacteriaceae</taxon>
        <taxon>Klebsiella/Raoultella group</taxon>
        <taxon>Klebsiella</taxon>
        <taxon>Klebsiella pneumoniae complex</taxon>
    </lineage>
</organism>
<protein>
    <submittedName>
        <fullName evidence="1">Uncharacterized protein</fullName>
    </submittedName>
</protein>
<keyword evidence="1" id="KW-0614">Plasmid</keyword>
<reference evidence="1" key="1">
    <citation type="submission" date="2020-01" db="EMBL/GenBank/DDBJ databases">
        <authorList>
            <person name="Qin S."/>
        </authorList>
    </citation>
    <scope>NUCLEOTIDE SEQUENCE</scope>
    <source>
        <strain evidence="1">CVir17-16-YZ6g</strain>
        <plasmid evidence="1">p17-15-vir-like</plasmid>
    </source>
</reference>
<dbReference type="EMBL" id="MN956836">
    <property type="protein sequence ID" value="QTX13777.1"/>
    <property type="molecule type" value="Genomic_DNA"/>
</dbReference>